<keyword evidence="7 10" id="KW-0472">Membrane</keyword>
<reference evidence="11" key="2">
    <citation type="submission" date="2018-10" db="UniProtKB">
        <authorList>
            <consortium name="EnsemblPlants"/>
        </authorList>
    </citation>
    <scope>IDENTIFICATION</scope>
</reference>
<accession>A0A3B5Z1Q1</accession>
<evidence type="ECO:0000256" key="2">
    <source>
        <dbReference type="ARBA" id="ARBA00010395"/>
    </source>
</evidence>
<dbReference type="GO" id="GO:0009535">
    <property type="term" value="C:chloroplast thylakoid membrane"/>
    <property type="evidence" value="ECO:0007669"/>
    <property type="project" value="UniProtKB-SubCell"/>
</dbReference>
<dbReference type="Proteomes" id="UP000019116">
    <property type="component" value="Chromosome 1B"/>
</dbReference>
<keyword evidence="12" id="KW-1185">Reference proteome</keyword>
<dbReference type="GO" id="GO:0015979">
    <property type="term" value="P:photosynthesis"/>
    <property type="evidence" value="ECO:0007669"/>
    <property type="project" value="UniProtKB-KW"/>
</dbReference>
<comment type="subcellular location">
    <subcellularLocation>
        <location evidence="1">Plastid</location>
        <location evidence="1">Chloroplast thylakoid membrane</location>
        <topology evidence="1">Single-pass membrane protein</topology>
    </subcellularLocation>
</comment>
<dbReference type="GeneID" id="123079998"/>
<evidence type="ECO:0000256" key="3">
    <source>
        <dbReference type="ARBA" id="ARBA00022528"/>
    </source>
</evidence>
<dbReference type="Gramene" id="TraesWEE_scaffold_021037_01G000200.1">
    <property type="protein sequence ID" value="TraesWEE_scaffold_021037_01G000200.1"/>
    <property type="gene ID" value="TraesWEE_scaffold_021037_01G000200"/>
</dbReference>
<reference evidence="11" key="1">
    <citation type="submission" date="2018-08" db="EMBL/GenBank/DDBJ databases">
        <authorList>
            <person name="Rossello M."/>
        </authorList>
    </citation>
    <scope>NUCLEOTIDE SEQUENCE [LARGE SCALE GENOMIC DNA]</scope>
    <source>
        <strain evidence="11">cv. Chinese Spring</strain>
    </source>
</reference>
<keyword evidence="8" id="KW-0604">Photosystem II</keyword>
<dbReference type="Gramene" id="TraesJUL1B03G00350400.1">
    <property type="protein sequence ID" value="TraesJUL1B03G00350400.1"/>
    <property type="gene ID" value="TraesJUL1B03G00350400"/>
</dbReference>
<dbReference type="AlphaFoldDB" id="A0A3B5Z1Q1"/>
<feature type="transmembrane region" description="Helical" evidence="10">
    <location>
        <begin position="62"/>
        <end position="82"/>
    </location>
</feature>
<dbReference type="RefSeq" id="XP_044358792.1">
    <property type="nucleotide sequence ID" value="XM_044502857.1"/>
</dbReference>
<keyword evidence="5" id="KW-0934">Plastid</keyword>
<evidence type="ECO:0000256" key="4">
    <source>
        <dbReference type="ARBA" id="ARBA00022531"/>
    </source>
</evidence>
<dbReference type="PANTHER" id="PTHR34552:SF3">
    <property type="entry name" value="PSII 6.1 KDA PROTEIN"/>
    <property type="match status" value="1"/>
</dbReference>
<proteinExistence type="inferred from homology"/>
<dbReference type="OMA" id="YFIYTAS"/>
<evidence type="ECO:0000256" key="7">
    <source>
        <dbReference type="ARBA" id="ARBA00023136"/>
    </source>
</evidence>
<dbReference type="Gramene" id="TraesCS1B02G339700.1">
    <property type="protein sequence ID" value="TraesCS1B02G339700.1"/>
    <property type="gene ID" value="TraesCS1B02G339700"/>
</dbReference>
<dbReference type="InterPro" id="IPR009806">
    <property type="entry name" value="PSII_PsbW_class2"/>
</dbReference>
<evidence type="ECO:0000256" key="10">
    <source>
        <dbReference type="SAM" id="Phobius"/>
    </source>
</evidence>
<comment type="similarity">
    <text evidence="2">Belongs to the psbW family.</text>
</comment>
<dbReference type="Gramene" id="TraesKAR1B01G0372160.1">
    <property type="protein sequence ID" value="cds.TraesKAR1B01G0372160.1"/>
    <property type="gene ID" value="TraesKAR1B01G0372160"/>
</dbReference>
<dbReference type="Gramene" id="TraesRN1B0100950200.1">
    <property type="protein sequence ID" value="TraesRN1B0100950200.1"/>
    <property type="gene ID" value="TraesRN1B0100950200"/>
</dbReference>
<dbReference type="Gramene" id="TraesLDM1B03G00350470.1">
    <property type="protein sequence ID" value="TraesLDM1B03G00350470.1"/>
    <property type="gene ID" value="TraesLDM1B03G00350470"/>
</dbReference>
<gene>
    <name evidence="11" type="primary">LOC123079998</name>
</gene>
<protein>
    <recommendedName>
        <fullName evidence="9">PSII 6.1 kDa protein</fullName>
    </recommendedName>
</protein>
<dbReference type="GO" id="GO:0042549">
    <property type="term" value="P:photosystem II stabilization"/>
    <property type="evidence" value="ECO:0000318"/>
    <property type="project" value="GO_Central"/>
</dbReference>
<dbReference type="Gramene" id="TraesARI1B03G00354020.1">
    <property type="protein sequence ID" value="TraesARI1B03G00354020.1"/>
    <property type="gene ID" value="TraesARI1B03G00354020"/>
</dbReference>
<dbReference type="PANTHER" id="PTHR34552">
    <property type="entry name" value="PHOTOSYSTEM II REACTION CENTER W PROTEIN, CHLOROPLASTIC"/>
    <property type="match status" value="1"/>
</dbReference>
<name>A0A3B5Z1Q1_WHEAT</name>
<feature type="transmembrane region" description="Helical" evidence="10">
    <location>
        <begin position="97"/>
        <end position="115"/>
    </location>
</feature>
<evidence type="ECO:0000256" key="9">
    <source>
        <dbReference type="ARBA" id="ARBA00031756"/>
    </source>
</evidence>
<dbReference type="Gramene" id="TraesCS1B03G0932700.1">
    <property type="protein sequence ID" value="TraesCS1B03G0932700.1.CDS"/>
    <property type="gene ID" value="TraesCS1B03G0932700"/>
</dbReference>
<evidence type="ECO:0000256" key="1">
    <source>
        <dbReference type="ARBA" id="ARBA00004581"/>
    </source>
</evidence>
<evidence type="ECO:0000256" key="6">
    <source>
        <dbReference type="ARBA" id="ARBA00023078"/>
    </source>
</evidence>
<keyword evidence="10" id="KW-1133">Transmembrane helix</keyword>
<dbReference type="SMR" id="A0A3B5Z1Q1"/>
<evidence type="ECO:0000256" key="8">
    <source>
        <dbReference type="ARBA" id="ARBA00023276"/>
    </source>
</evidence>
<dbReference type="STRING" id="4565.A0A3B5Z1Q1"/>
<dbReference type="OrthoDB" id="2017665at2759"/>
<keyword evidence="6" id="KW-0793">Thylakoid</keyword>
<dbReference type="Gramene" id="TraesJAG1B03G00349110.1">
    <property type="protein sequence ID" value="TraesJAG1B03G00349110.1"/>
    <property type="gene ID" value="TraesJAG1B03G00349110"/>
</dbReference>
<dbReference type="Pfam" id="PF07123">
    <property type="entry name" value="PsbW"/>
    <property type="match status" value="1"/>
</dbReference>
<keyword evidence="10" id="KW-0812">Transmembrane</keyword>
<evidence type="ECO:0000313" key="12">
    <source>
        <dbReference type="Proteomes" id="UP000019116"/>
    </source>
</evidence>
<keyword evidence="4" id="KW-0602">Photosynthesis</keyword>
<organism evidence="11">
    <name type="scientific">Triticum aestivum</name>
    <name type="common">Wheat</name>
    <dbReference type="NCBI Taxonomy" id="4565"/>
    <lineage>
        <taxon>Eukaryota</taxon>
        <taxon>Viridiplantae</taxon>
        <taxon>Streptophyta</taxon>
        <taxon>Embryophyta</taxon>
        <taxon>Tracheophyta</taxon>
        <taxon>Spermatophyta</taxon>
        <taxon>Magnoliopsida</taxon>
        <taxon>Liliopsida</taxon>
        <taxon>Poales</taxon>
        <taxon>Poaceae</taxon>
        <taxon>BOP clade</taxon>
        <taxon>Pooideae</taxon>
        <taxon>Triticodae</taxon>
        <taxon>Triticeae</taxon>
        <taxon>Triticinae</taxon>
        <taxon>Triticum</taxon>
    </lineage>
</organism>
<keyword evidence="3" id="KW-0150">Chloroplast</keyword>
<sequence length="135" mass="13625">MATISATAVFVAAGPPRSLGLPRLSVAKAARLRCSCSKDLKNKASSALALAVAKGAPLLAEASAMAVAAAPVLAPALVLALVDERVSTDGTGLSHDLLGWILMVAFGLALSYTVYSSILEEDNDDDQSSAGGITI</sequence>
<dbReference type="EnsemblPlants" id="TraesCS1B02G339700.1">
    <property type="protein sequence ID" value="TraesCS1B02G339700.1"/>
    <property type="gene ID" value="TraesCS1B02G339700"/>
</dbReference>
<dbReference type="Gramene" id="TraesSTA1B03G00349190.1">
    <property type="protein sequence ID" value="TraesSTA1B03G00349190.1"/>
    <property type="gene ID" value="TraesSTA1B03G00349190"/>
</dbReference>
<evidence type="ECO:0000256" key="5">
    <source>
        <dbReference type="ARBA" id="ARBA00022640"/>
    </source>
</evidence>
<dbReference type="GO" id="GO:0009523">
    <property type="term" value="C:photosystem II"/>
    <property type="evidence" value="ECO:0007669"/>
    <property type="project" value="UniProtKB-KW"/>
</dbReference>
<evidence type="ECO:0000313" key="11">
    <source>
        <dbReference type="EnsemblPlants" id="TraesCS1B02G339700.1"/>
    </source>
</evidence>